<protein>
    <submittedName>
        <fullName evidence="2">Esterase</fullName>
    </submittedName>
</protein>
<reference evidence="2 3" key="1">
    <citation type="journal article" date="2011" name="Stand. Genomic Sci.">
        <title>Complete genome sequence of the acetate-degrading sulfate reducer Desulfobacca acetoxidans type strain (ASRB2).</title>
        <authorList>
            <person name="Goker M."/>
            <person name="Teshima H."/>
            <person name="Lapidus A."/>
            <person name="Nolan M."/>
            <person name="Lucas S."/>
            <person name="Hammon N."/>
            <person name="Deshpande S."/>
            <person name="Cheng J.F."/>
            <person name="Tapia R."/>
            <person name="Han C."/>
            <person name="Goodwin L."/>
            <person name="Pitluck S."/>
            <person name="Huntemann M."/>
            <person name="Liolios K."/>
            <person name="Ivanova N."/>
            <person name="Pagani I."/>
            <person name="Mavromatis K."/>
            <person name="Ovchinikova G."/>
            <person name="Pati A."/>
            <person name="Chen A."/>
            <person name="Palaniappan K."/>
            <person name="Land M."/>
            <person name="Hauser L."/>
            <person name="Brambilla E.M."/>
            <person name="Rohde M."/>
            <person name="Spring S."/>
            <person name="Detter J.C."/>
            <person name="Woyke T."/>
            <person name="Bristow J."/>
            <person name="Eisen J.A."/>
            <person name="Markowitz V."/>
            <person name="Hugenholtz P."/>
            <person name="Kyrpides N.C."/>
            <person name="Klenk H.P."/>
        </authorList>
    </citation>
    <scope>NUCLEOTIDE SEQUENCE [LARGE SCALE GENOMIC DNA]</scope>
    <source>
        <strain evidence="3">ATCC 700848 / DSM 11109 / ASRB2</strain>
    </source>
</reference>
<name>F2NCD5_DESAR</name>
<dbReference type="Proteomes" id="UP000000483">
    <property type="component" value="Chromosome"/>
</dbReference>
<dbReference type="InterPro" id="IPR029058">
    <property type="entry name" value="AB_hydrolase_fold"/>
</dbReference>
<dbReference type="AlphaFoldDB" id="F2NCD5"/>
<feature type="signal peptide" evidence="1">
    <location>
        <begin position="1"/>
        <end position="29"/>
    </location>
</feature>
<dbReference type="InterPro" id="IPR000801">
    <property type="entry name" value="Esterase-like"/>
</dbReference>
<keyword evidence="1" id="KW-0732">Signal</keyword>
<dbReference type="InterPro" id="IPR050583">
    <property type="entry name" value="Mycobacterial_A85_antigen"/>
</dbReference>
<accession>F2NCD5</accession>
<evidence type="ECO:0000256" key="1">
    <source>
        <dbReference type="SAM" id="SignalP"/>
    </source>
</evidence>
<organism evidence="2 3">
    <name type="scientific">Desulfobacca acetoxidans (strain ATCC 700848 / DSM 11109 / ASRB2)</name>
    <dbReference type="NCBI Taxonomy" id="880072"/>
    <lineage>
        <taxon>Bacteria</taxon>
        <taxon>Pseudomonadati</taxon>
        <taxon>Thermodesulfobacteriota</taxon>
        <taxon>Desulfobaccia</taxon>
        <taxon>Desulfobaccales</taxon>
        <taxon>Desulfobaccaceae</taxon>
        <taxon>Desulfobacca</taxon>
    </lineage>
</organism>
<dbReference type="EMBL" id="CP002629">
    <property type="protein sequence ID" value="AEB08999.1"/>
    <property type="molecule type" value="Genomic_DNA"/>
</dbReference>
<dbReference type="PANTHER" id="PTHR48098">
    <property type="entry name" value="ENTEROCHELIN ESTERASE-RELATED"/>
    <property type="match status" value="1"/>
</dbReference>
<dbReference type="eggNOG" id="COG0627">
    <property type="taxonomic scope" value="Bacteria"/>
</dbReference>
<dbReference type="Pfam" id="PF00756">
    <property type="entry name" value="Esterase"/>
    <property type="match status" value="1"/>
</dbReference>
<feature type="chain" id="PRO_5003282494" evidence="1">
    <location>
        <begin position="30"/>
        <end position="356"/>
    </location>
</feature>
<dbReference type="SUPFAM" id="SSF53474">
    <property type="entry name" value="alpha/beta-Hydrolases"/>
    <property type="match status" value="1"/>
</dbReference>
<dbReference type="Gene3D" id="3.40.50.1820">
    <property type="entry name" value="alpha/beta hydrolase"/>
    <property type="match status" value="1"/>
</dbReference>
<reference evidence="3" key="2">
    <citation type="submission" date="2011-03" db="EMBL/GenBank/DDBJ databases">
        <title>The complete genome of Desulfobacca acetoxidans DSM 11109.</title>
        <authorList>
            <consortium name="US DOE Joint Genome Institute (JGI-PGF)"/>
            <person name="Lucas S."/>
            <person name="Copeland A."/>
            <person name="Lapidus A."/>
            <person name="Bruce D."/>
            <person name="Goodwin L."/>
            <person name="Pitluck S."/>
            <person name="Peters L."/>
            <person name="Kyrpides N."/>
            <person name="Mavromatis K."/>
            <person name="Ivanova N."/>
            <person name="Ovchinnikova G."/>
            <person name="Teshima H."/>
            <person name="Detter J.C."/>
            <person name="Han C."/>
            <person name="Land M."/>
            <person name="Hauser L."/>
            <person name="Markowitz V."/>
            <person name="Cheng J.-F."/>
            <person name="Hugenholtz P."/>
            <person name="Woyke T."/>
            <person name="Wu D."/>
            <person name="Spring S."/>
            <person name="Schueler E."/>
            <person name="Brambilla E."/>
            <person name="Klenk H.-P."/>
            <person name="Eisen J.A."/>
        </authorList>
    </citation>
    <scope>NUCLEOTIDE SEQUENCE [LARGE SCALE GENOMIC DNA]</scope>
    <source>
        <strain evidence="3">ATCC 700848 / DSM 11109 / ASRB2</strain>
    </source>
</reference>
<dbReference type="STRING" id="880072.Desac_1135"/>
<dbReference type="RefSeq" id="WP_013706111.1">
    <property type="nucleotide sequence ID" value="NC_015388.1"/>
</dbReference>
<evidence type="ECO:0000313" key="2">
    <source>
        <dbReference type="EMBL" id="AEB08999.1"/>
    </source>
</evidence>
<evidence type="ECO:0000313" key="3">
    <source>
        <dbReference type="Proteomes" id="UP000000483"/>
    </source>
</evidence>
<keyword evidence="3" id="KW-1185">Reference proteome</keyword>
<dbReference type="GO" id="GO:0016747">
    <property type="term" value="F:acyltransferase activity, transferring groups other than amino-acyl groups"/>
    <property type="evidence" value="ECO:0007669"/>
    <property type="project" value="TreeGrafter"/>
</dbReference>
<dbReference type="KEGG" id="dao:Desac_1135"/>
<sequence>MRLRKSSLLLIIITLLIQLLSAASLPAQAQSGRLVADAVSSPALAKNLLGDPAQRAVTVYLPPQYDSEPPRHFPVLYLLHGFGGKHRFWTSSDRPKRPIRLQEMADDLIRQGNIQPLIIVMPDGDNAYKGSFYLNSAVTGRWEDFVCQDLVRHVDSTYRTIPQASARALAGHSMGGYGALLLTMRHPETFRAVYGLSPACLVFEEHFLNLQKANLLTVLKLTSRDQFPGLSWRDQVIIAAGAAIAPNPNKPPFLFDLPFKEESGQPVFDAAIWKTWLKSDPYSQLPLLKENLAQLKIAFDIGTADRMLPQTRLFSQSLKKLGIPHSYEEYDGDHFNRLAERLHTKVLPFLSQALHP</sequence>
<proteinExistence type="predicted"/>
<dbReference type="PANTHER" id="PTHR48098:SF1">
    <property type="entry name" value="DIACYLGLYCEROL ACYLTRANSFERASE_MYCOLYLTRANSFERASE AG85A"/>
    <property type="match status" value="1"/>
</dbReference>
<gene>
    <name evidence="2" type="ordered locus">Desac_1135</name>
</gene>
<dbReference type="OrthoDB" id="9803578at2"/>
<dbReference type="HOGENOM" id="CLU_037618_0_1_7"/>